<reference evidence="1 2" key="1">
    <citation type="submission" date="2017-03" db="EMBL/GenBank/DDBJ databases">
        <title>Genome of the blue death feigning beetle - Asbolus verrucosus.</title>
        <authorList>
            <person name="Rider S.D."/>
        </authorList>
    </citation>
    <scope>NUCLEOTIDE SEQUENCE [LARGE SCALE GENOMIC DNA]</scope>
    <source>
        <strain evidence="1">Butters</strain>
        <tissue evidence="1">Head and leg muscle</tissue>
    </source>
</reference>
<accession>A0A482V9Q2</accession>
<dbReference type="AlphaFoldDB" id="A0A482V9Q2"/>
<name>A0A482V9Q2_ASBVE</name>
<dbReference type="Proteomes" id="UP000292052">
    <property type="component" value="Unassembled WGS sequence"/>
</dbReference>
<proteinExistence type="predicted"/>
<keyword evidence="2" id="KW-1185">Reference proteome</keyword>
<organism evidence="1 2">
    <name type="scientific">Asbolus verrucosus</name>
    <name type="common">Desert ironclad beetle</name>
    <dbReference type="NCBI Taxonomy" id="1661398"/>
    <lineage>
        <taxon>Eukaryota</taxon>
        <taxon>Metazoa</taxon>
        <taxon>Ecdysozoa</taxon>
        <taxon>Arthropoda</taxon>
        <taxon>Hexapoda</taxon>
        <taxon>Insecta</taxon>
        <taxon>Pterygota</taxon>
        <taxon>Neoptera</taxon>
        <taxon>Endopterygota</taxon>
        <taxon>Coleoptera</taxon>
        <taxon>Polyphaga</taxon>
        <taxon>Cucujiformia</taxon>
        <taxon>Tenebrionidae</taxon>
        <taxon>Pimeliinae</taxon>
        <taxon>Asbolus</taxon>
    </lineage>
</organism>
<dbReference type="OrthoDB" id="6611808at2759"/>
<evidence type="ECO:0000313" key="1">
    <source>
        <dbReference type="EMBL" id="RZB39916.1"/>
    </source>
</evidence>
<comment type="caution">
    <text evidence="1">The sequence shown here is derived from an EMBL/GenBank/DDBJ whole genome shotgun (WGS) entry which is preliminary data.</text>
</comment>
<evidence type="ECO:0000313" key="2">
    <source>
        <dbReference type="Proteomes" id="UP000292052"/>
    </source>
</evidence>
<protein>
    <submittedName>
        <fullName evidence="1">Uncharacterized protein</fullName>
    </submittedName>
</protein>
<dbReference type="EMBL" id="QDEB01124152">
    <property type="protein sequence ID" value="RZB39916.1"/>
    <property type="molecule type" value="Genomic_DNA"/>
</dbReference>
<feature type="non-terminal residue" evidence="1">
    <location>
        <position position="165"/>
    </location>
</feature>
<sequence>MACCANSCGTLPLLTELKDCDSKCGSCVDPCCHPCCNFPFAQVTMTVPPPILAPTRPQPVKPLCIPCPESPPTEMSPSEREHFRIDNFYNNYNIDWRERDSCGGELLTCDNYTPKRSGVTVDGKSPCCDRPKLQDDCCPLPGCPTGFKPCAMKLTPPPCCHPLLP</sequence>
<gene>
    <name evidence="1" type="ORF">BDFB_007642</name>
</gene>